<dbReference type="OrthoDB" id="7840273at2"/>
<evidence type="ECO:0000313" key="1">
    <source>
        <dbReference type="EMBL" id="SDJ49640.1"/>
    </source>
</evidence>
<organism evidence="1 2">
    <name type="scientific">Aliiruegeria lutimaris</name>
    <dbReference type="NCBI Taxonomy" id="571298"/>
    <lineage>
        <taxon>Bacteria</taxon>
        <taxon>Pseudomonadati</taxon>
        <taxon>Pseudomonadota</taxon>
        <taxon>Alphaproteobacteria</taxon>
        <taxon>Rhodobacterales</taxon>
        <taxon>Roseobacteraceae</taxon>
        <taxon>Aliiruegeria</taxon>
    </lineage>
</organism>
<keyword evidence="2" id="KW-1185">Reference proteome</keyword>
<proteinExistence type="predicted"/>
<dbReference type="EMBL" id="FNEK01000018">
    <property type="protein sequence ID" value="SDJ49640.1"/>
    <property type="molecule type" value="Genomic_DNA"/>
</dbReference>
<sequence length="305" mass="33890">MEMIRPPTTPAGPQRLDSDLVQWRERLDAHGELHGYHRVLDSQHGALFTEDDDILLVSFEPAEQMRAGPTGLPAALGVAGRAGWSQLCLYCEGDSFFRSEAVFGFFDELVDNGFFDRFDHVVFTGAGPCGYAAASYSVTAPGASVVLIRPLATLDPARAGWDHRYPALRRTDFTNRYGYAPQMLEAASAAFILFDPEVPADAIHASLFNLPPENLFQCRHFGPALERDLAQMGILDPLLLAAGREKLDSAAFHRLFRKRQEYRPYLHRVLNRLRSEKRAGLCRHWANGIRAQLTPEAPKRAASGG</sequence>
<reference evidence="1 2" key="1">
    <citation type="submission" date="2016-10" db="EMBL/GenBank/DDBJ databases">
        <authorList>
            <person name="de Groot N.N."/>
        </authorList>
    </citation>
    <scope>NUCLEOTIDE SEQUENCE [LARGE SCALE GENOMIC DNA]</scope>
    <source>
        <strain evidence="1 2">DSM 25294</strain>
    </source>
</reference>
<dbReference type="Proteomes" id="UP000199382">
    <property type="component" value="Unassembled WGS sequence"/>
</dbReference>
<dbReference type="AlphaFoldDB" id="A0A1G8U9H2"/>
<evidence type="ECO:0000313" key="2">
    <source>
        <dbReference type="Proteomes" id="UP000199382"/>
    </source>
</evidence>
<protein>
    <recommendedName>
        <fullName evidence="3">Phosphoadenosine phosphosulfate reductase</fullName>
    </recommendedName>
</protein>
<accession>A0A1G8U9H2</accession>
<evidence type="ECO:0008006" key="3">
    <source>
        <dbReference type="Google" id="ProtNLM"/>
    </source>
</evidence>
<gene>
    <name evidence="1" type="ORF">SAMN04488026_101873</name>
</gene>
<name>A0A1G8U9H2_9RHOB</name>
<dbReference type="RefSeq" id="WP_093155159.1">
    <property type="nucleotide sequence ID" value="NZ_FNEK01000018.1"/>
</dbReference>
<dbReference type="STRING" id="571298.SAMN04488026_101873"/>